<organism evidence="1 2">
    <name type="scientific">Lentithecium fluviatile CBS 122367</name>
    <dbReference type="NCBI Taxonomy" id="1168545"/>
    <lineage>
        <taxon>Eukaryota</taxon>
        <taxon>Fungi</taxon>
        <taxon>Dikarya</taxon>
        <taxon>Ascomycota</taxon>
        <taxon>Pezizomycotina</taxon>
        <taxon>Dothideomycetes</taxon>
        <taxon>Pleosporomycetidae</taxon>
        <taxon>Pleosporales</taxon>
        <taxon>Massarineae</taxon>
        <taxon>Lentitheciaceae</taxon>
        <taxon>Lentithecium</taxon>
    </lineage>
</organism>
<dbReference type="Proteomes" id="UP000799291">
    <property type="component" value="Unassembled WGS sequence"/>
</dbReference>
<dbReference type="AlphaFoldDB" id="A0A6G1IKV2"/>
<proteinExistence type="predicted"/>
<evidence type="ECO:0000313" key="1">
    <source>
        <dbReference type="EMBL" id="KAF2678867.1"/>
    </source>
</evidence>
<reference evidence="1" key="1">
    <citation type="journal article" date="2020" name="Stud. Mycol.">
        <title>101 Dothideomycetes genomes: a test case for predicting lifestyles and emergence of pathogens.</title>
        <authorList>
            <person name="Haridas S."/>
            <person name="Albert R."/>
            <person name="Binder M."/>
            <person name="Bloem J."/>
            <person name="Labutti K."/>
            <person name="Salamov A."/>
            <person name="Andreopoulos B."/>
            <person name="Baker S."/>
            <person name="Barry K."/>
            <person name="Bills G."/>
            <person name="Bluhm B."/>
            <person name="Cannon C."/>
            <person name="Castanera R."/>
            <person name="Culley D."/>
            <person name="Daum C."/>
            <person name="Ezra D."/>
            <person name="Gonzalez J."/>
            <person name="Henrissat B."/>
            <person name="Kuo A."/>
            <person name="Liang C."/>
            <person name="Lipzen A."/>
            <person name="Lutzoni F."/>
            <person name="Magnuson J."/>
            <person name="Mondo S."/>
            <person name="Nolan M."/>
            <person name="Ohm R."/>
            <person name="Pangilinan J."/>
            <person name="Park H.-J."/>
            <person name="Ramirez L."/>
            <person name="Alfaro M."/>
            <person name="Sun H."/>
            <person name="Tritt A."/>
            <person name="Yoshinaga Y."/>
            <person name="Zwiers L.-H."/>
            <person name="Turgeon B."/>
            <person name="Goodwin S."/>
            <person name="Spatafora J."/>
            <person name="Crous P."/>
            <person name="Grigoriev I."/>
        </authorList>
    </citation>
    <scope>NUCLEOTIDE SEQUENCE</scope>
    <source>
        <strain evidence="1">CBS 122367</strain>
    </source>
</reference>
<name>A0A6G1IKV2_9PLEO</name>
<sequence>MTLFPAIASRKIGGFFDHAVEEAEVVRIPRSLLTSSLAFSPIFCIRMSLTATRSSDGSYIEFALNEIWCRLVSLPIPQRSRPGFGIPTTSYPSIPPTAVSGDTVAAERENRDTSVGGWVSGIELCARALRTVGVFVRMYLGEIYAIRRELPTWSDAAFVLKDLVSHCASATEREKQLVNTDKKQYSPRRPRPQMRTLSDITHWHIAQRRLLSSVHKGPAPGPSGRDHFQYGDGMAGFYVKKHEELERHLSAICRGRTAREYFASGRTRDLVLRMTSQIEKSLYDRSVQHPQKSPTGNLCSIAFSSQIISARPERRASGLQNCRFIVTARDHPASGISPTAYARAR</sequence>
<gene>
    <name evidence="1" type="ORF">K458DRAFT_408565</name>
</gene>
<protein>
    <submittedName>
        <fullName evidence="1">Uncharacterized protein</fullName>
    </submittedName>
</protein>
<dbReference type="EMBL" id="MU005608">
    <property type="protein sequence ID" value="KAF2678867.1"/>
    <property type="molecule type" value="Genomic_DNA"/>
</dbReference>
<keyword evidence="2" id="KW-1185">Reference proteome</keyword>
<accession>A0A6G1IKV2</accession>
<evidence type="ECO:0000313" key="2">
    <source>
        <dbReference type="Proteomes" id="UP000799291"/>
    </source>
</evidence>